<feature type="transmembrane region" description="Helical" evidence="1">
    <location>
        <begin position="173"/>
        <end position="195"/>
    </location>
</feature>
<accession>A0AAW0QEW5</accession>
<dbReference type="Pfam" id="PF24800">
    <property type="entry name" value="DUF7702"/>
    <property type="match status" value="1"/>
</dbReference>
<feature type="transmembrane region" description="Helical" evidence="1">
    <location>
        <begin position="36"/>
        <end position="56"/>
    </location>
</feature>
<comment type="caution">
    <text evidence="3">The sequence shown here is derived from an EMBL/GenBank/DDBJ whole genome shotgun (WGS) entry which is preliminary data.</text>
</comment>
<evidence type="ECO:0000256" key="1">
    <source>
        <dbReference type="SAM" id="Phobius"/>
    </source>
</evidence>
<name>A0AAW0QEW5_9PEZI</name>
<dbReference type="PANTHER" id="PTHR42109:SF3">
    <property type="entry name" value="INTEGRAL MEMBRANE PROTEIN (AFU_ORTHOLOGUE AFUA_5G00100)"/>
    <property type="match status" value="1"/>
</dbReference>
<dbReference type="PANTHER" id="PTHR42109">
    <property type="entry name" value="UNPLACED GENOMIC SCAFFOLD UM_SCAF_CONTIG_1.265, WHOLE GENOME SHOTGUN SEQUENCE"/>
    <property type="match status" value="1"/>
</dbReference>
<dbReference type="EMBL" id="JAQQWP010000010">
    <property type="protein sequence ID" value="KAK8096547.1"/>
    <property type="molecule type" value="Genomic_DNA"/>
</dbReference>
<keyword evidence="1" id="KW-0472">Membrane</keyword>
<organism evidence="3 4">
    <name type="scientific">Apiospora kogelbergensis</name>
    <dbReference type="NCBI Taxonomy" id="1337665"/>
    <lineage>
        <taxon>Eukaryota</taxon>
        <taxon>Fungi</taxon>
        <taxon>Dikarya</taxon>
        <taxon>Ascomycota</taxon>
        <taxon>Pezizomycotina</taxon>
        <taxon>Sordariomycetes</taxon>
        <taxon>Xylariomycetidae</taxon>
        <taxon>Amphisphaeriales</taxon>
        <taxon>Apiosporaceae</taxon>
        <taxon>Apiospora</taxon>
    </lineage>
</organism>
<evidence type="ECO:0000313" key="3">
    <source>
        <dbReference type="EMBL" id="KAK8096547.1"/>
    </source>
</evidence>
<sequence length="260" mass="28021">MAKTNGLATAELAIYALLAIPSIYLIFSHAPSGILGWSYLFAFTSLRVVNGVLSINSTSSASIISNIGLSPLLLATCGILHEARTYHKVNNSKLEWTMVAFFHVLVTTGVAMVASGASALQSANPTENDLVLTKAGMALLTVAWVLLCIWTVISYLPGQSTPETQLHVSGNKLLLSIVLSLPFTGIRVLYTLVALTTLSHIGSLNHCGRMLIQECSEPGEWGITYPSIAWLLARAHRDFNLRCLRLLDAKRRRSGTAADA</sequence>
<reference evidence="3 4" key="1">
    <citation type="submission" date="2023-01" db="EMBL/GenBank/DDBJ databases">
        <title>Analysis of 21 Apiospora genomes using comparative genomics revels a genus with tremendous synthesis potential of carbohydrate active enzymes and secondary metabolites.</title>
        <authorList>
            <person name="Sorensen T."/>
        </authorList>
    </citation>
    <scope>NUCLEOTIDE SEQUENCE [LARGE SCALE GENOMIC DNA]</scope>
    <source>
        <strain evidence="3 4">CBS 117206</strain>
    </source>
</reference>
<evidence type="ECO:0000259" key="2">
    <source>
        <dbReference type="Pfam" id="PF24800"/>
    </source>
</evidence>
<dbReference type="AlphaFoldDB" id="A0AAW0QEW5"/>
<dbReference type="InterPro" id="IPR056119">
    <property type="entry name" value="DUF7702"/>
</dbReference>
<feature type="transmembrane region" description="Helical" evidence="1">
    <location>
        <begin position="63"/>
        <end position="81"/>
    </location>
</feature>
<feature type="transmembrane region" description="Helical" evidence="1">
    <location>
        <begin position="101"/>
        <end position="120"/>
    </location>
</feature>
<dbReference type="Proteomes" id="UP001392437">
    <property type="component" value="Unassembled WGS sequence"/>
</dbReference>
<evidence type="ECO:0000313" key="4">
    <source>
        <dbReference type="Proteomes" id="UP001392437"/>
    </source>
</evidence>
<protein>
    <recommendedName>
        <fullName evidence="2">DUF7702 domain-containing protein</fullName>
    </recommendedName>
</protein>
<keyword evidence="1" id="KW-0812">Transmembrane</keyword>
<keyword evidence="4" id="KW-1185">Reference proteome</keyword>
<keyword evidence="1" id="KW-1133">Transmembrane helix</keyword>
<feature type="transmembrane region" description="Helical" evidence="1">
    <location>
        <begin position="12"/>
        <end position="30"/>
    </location>
</feature>
<feature type="transmembrane region" description="Helical" evidence="1">
    <location>
        <begin position="132"/>
        <end position="153"/>
    </location>
</feature>
<feature type="domain" description="DUF7702" evidence="2">
    <location>
        <begin position="3"/>
        <end position="194"/>
    </location>
</feature>
<proteinExistence type="predicted"/>
<gene>
    <name evidence="3" type="ORF">PG999_012491</name>
</gene>